<protein>
    <recommendedName>
        <fullName evidence="3">LemA protein</fullName>
    </recommendedName>
</protein>
<evidence type="ECO:0000313" key="2">
    <source>
        <dbReference type="Proteomes" id="UP000224130"/>
    </source>
</evidence>
<keyword evidence="2" id="KW-1185">Reference proteome</keyword>
<reference evidence="1 2" key="1">
    <citation type="submission" date="2017-10" db="EMBL/GenBank/DDBJ databases">
        <title>Sequencing the genomes of 1000 actinobacteria strains.</title>
        <authorList>
            <person name="Klenk H.-P."/>
        </authorList>
    </citation>
    <scope>NUCLEOTIDE SEQUENCE [LARGE SCALE GENOMIC DNA]</scope>
    <source>
        <strain evidence="1 2">DSM 21863</strain>
    </source>
</reference>
<evidence type="ECO:0000313" key="1">
    <source>
        <dbReference type="EMBL" id="PFG43312.1"/>
    </source>
</evidence>
<evidence type="ECO:0008006" key="3">
    <source>
        <dbReference type="Google" id="ProtNLM"/>
    </source>
</evidence>
<sequence>MSWSEVALLTVVVAALALWSVWVSASRLDRLHRKVVASRLALLAQLDRRARASVDLASSGLLDPASAVLVADAAFAVVDEGERPAEPSTAEAFSLSGLTPTRERAESALSVTLRSVLDDETLEAVGSSDPGGRLVGDLASAAYRAQLARRFHNEAVAQAQRARRPRVVRWLRLAGRAPLPRTVELDDQLPAGLDHP</sequence>
<dbReference type="OrthoDB" id="3214694at2"/>
<accession>A0A2A9EYC8</accession>
<gene>
    <name evidence="1" type="ORF">ATJ88_1997</name>
</gene>
<organism evidence="1 2">
    <name type="scientific">Isoptericola jiangsuensis</name>
    <dbReference type="NCBI Taxonomy" id="548579"/>
    <lineage>
        <taxon>Bacteria</taxon>
        <taxon>Bacillati</taxon>
        <taxon>Actinomycetota</taxon>
        <taxon>Actinomycetes</taxon>
        <taxon>Micrococcales</taxon>
        <taxon>Promicromonosporaceae</taxon>
        <taxon>Isoptericola</taxon>
    </lineage>
</organism>
<name>A0A2A9EYC8_9MICO</name>
<comment type="caution">
    <text evidence="1">The sequence shown here is derived from an EMBL/GenBank/DDBJ whole genome shotgun (WGS) entry which is preliminary data.</text>
</comment>
<dbReference type="AlphaFoldDB" id="A0A2A9EYC8"/>
<dbReference type="Proteomes" id="UP000224130">
    <property type="component" value="Unassembled WGS sequence"/>
</dbReference>
<proteinExistence type="predicted"/>
<dbReference type="EMBL" id="PDJJ01000001">
    <property type="protein sequence ID" value="PFG43312.1"/>
    <property type="molecule type" value="Genomic_DNA"/>
</dbReference>
<dbReference type="RefSeq" id="WP_098463692.1">
    <property type="nucleotide sequence ID" value="NZ_PDJJ01000001.1"/>
</dbReference>